<feature type="signal peptide" evidence="2">
    <location>
        <begin position="1"/>
        <end position="23"/>
    </location>
</feature>
<keyword evidence="4" id="KW-1185">Reference proteome</keyword>
<proteinExistence type="predicted"/>
<comment type="caution">
    <text evidence="3">The sequence shown here is derived from an EMBL/GenBank/DDBJ whole genome shotgun (WGS) entry which is preliminary data.</text>
</comment>
<keyword evidence="2" id="KW-0732">Signal</keyword>
<dbReference type="AlphaFoldDB" id="A0AA88E8L9"/>
<evidence type="ECO:0000313" key="3">
    <source>
        <dbReference type="EMBL" id="GMN69743.1"/>
    </source>
</evidence>
<evidence type="ECO:0008006" key="5">
    <source>
        <dbReference type="Google" id="ProtNLM"/>
    </source>
</evidence>
<evidence type="ECO:0000256" key="1">
    <source>
        <dbReference type="SAM" id="MobiDB-lite"/>
    </source>
</evidence>
<sequence>MKAYLILCFLLASLLFFPSSLLARELAADAGKGHTGGTGNTNKPTKPCGPSNPGTPYCKGNGNKPSKPCGNRYKRGCPPNSGH</sequence>
<dbReference type="Proteomes" id="UP001187192">
    <property type="component" value="Unassembled WGS sequence"/>
</dbReference>
<feature type="chain" id="PRO_5041721641" description="Rapid ALkalinization Factor" evidence="2">
    <location>
        <begin position="24"/>
        <end position="83"/>
    </location>
</feature>
<dbReference type="EMBL" id="BTGU01000922">
    <property type="protein sequence ID" value="GMN69743.1"/>
    <property type="molecule type" value="Genomic_DNA"/>
</dbReference>
<reference evidence="3" key="1">
    <citation type="submission" date="2023-07" db="EMBL/GenBank/DDBJ databases">
        <title>draft genome sequence of fig (Ficus carica).</title>
        <authorList>
            <person name="Takahashi T."/>
            <person name="Nishimura K."/>
        </authorList>
    </citation>
    <scope>NUCLEOTIDE SEQUENCE</scope>
</reference>
<feature type="region of interest" description="Disordered" evidence="1">
    <location>
        <begin position="30"/>
        <end position="83"/>
    </location>
</feature>
<organism evidence="3 4">
    <name type="scientific">Ficus carica</name>
    <name type="common">Common fig</name>
    <dbReference type="NCBI Taxonomy" id="3494"/>
    <lineage>
        <taxon>Eukaryota</taxon>
        <taxon>Viridiplantae</taxon>
        <taxon>Streptophyta</taxon>
        <taxon>Embryophyta</taxon>
        <taxon>Tracheophyta</taxon>
        <taxon>Spermatophyta</taxon>
        <taxon>Magnoliopsida</taxon>
        <taxon>eudicotyledons</taxon>
        <taxon>Gunneridae</taxon>
        <taxon>Pentapetalae</taxon>
        <taxon>rosids</taxon>
        <taxon>fabids</taxon>
        <taxon>Rosales</taxon>
        <taxon>Moraceae</taxon>
        <taxon>Ficeae</taxon>
        <taxon>Ficus</taxon>
    </lineage>
</organism>
<evidence type="ECO:0000256" key="2">
    <source>
        <dbReference type="SAM" id="SignalP"/>
    </source>
</evidence>
<evidence type="ECO:0000313" key="4">
    <source>
        <dbReference type="Proteomes" id="UP001187192"/>
    </source>
</evidence>
<accession>A0AA88E8L9</accession>
<protein>
    <recommendedName>
        <fullName evidence="5">Rapid ALkalinization Factor</fullName>
    </recommendedName>
</protein>
<name>A0AA88E8L9_FICCA</name>
<gene>
    <name evidence="3" type="ORF">TIFTF001_038788</name>
</gene>